<dbReference type="PANTHER" id="PTHR35807">
    <property type="entry name" value="TRANSCRIPTIONAL REGULATOR REDD-RELATED"/>
    <property type="match status" value="1"/>
</dbReference>
<protein>
    <submittedName>
        <fullName evidence="2">Transcriptional activator domain protein</fullName>
    </submittedName>
</protein>
<evidence type="ECO:0000313" key="2">
    <source>
        <dbReference type="EMBL" id="GBF03833.1"/>
    </source>
</evidence>
<dbReference type="Gene3D" id="1.10.10.10">
    <property type="entry name" value="Winged helix-like DNA-binding domain superfamily/Winged helix DNA-binding domain"/>
    <property type="match status" value="1"/>
</dbReference>
<name>A0A2I9CQU2_9DEIO</name>
<dbReference type="OrthoDB" id="74119at2"/>
<dbReference type="SUPFAM" id="SSF48452">
    <property type="entry name" value="TPR-like"/>
    <property type="match status" value="1"/>
</dbReference>
<dbReference type="Pfam" id="PF03704">
    <property type="entry name" value="BTAD"/>
    <property type="match status" value="1"/>
</dbReference>
<dbReference type="InterPro" id="IPR051677">
    <property type="entry name" value="AfsR-DnrI-RedD_regulator"/>
</dbReference>
<comment type="caution">
    <text evidence="2">The sequence shown here is derived from an EMBL/GenBank/DDBJ whole genome shotgun (WGS) entry which is preliminary data.</text>
</comment>
<dbReference type="InterPro" id="IPR036388">
    <property type="entry name" value="WH-like_DNA-bd_sf"/>
</dbReference>
<evidence type="ECO:0000313" key="3">
    <source>
        <dbReference type="Proteomes" id="UP000236569"/>
    </source>
</evidence>
<sequence length="245" mass="27147">MTQDTVTGAASWTVQVLGQAGLRGPDGALRPLERKAAALLAYLAVEGHASRGRLIALLWPETREDAARNNLVHLLRKLGHLTGTSLIEGREMLALHPAVRVDLRGLAGDDLPQVTAPLLGTHEFDDCPELDEWVRAERVRLEEWWLLGLRERAQALEDQGAYGAALAVVLRLLDLDPLSEDAHHRLMRLHARTGNRHRALRTYERLCALLRREFGVEPLPETALLAQSLRRALPLPSLPAPFVTA</sequence>
<dbReference type="AlphaFoldDB" id="A0A2I9CQU2"/>
<evidence type="ECO:0000259" key="1">
    <source>
        <dbReference type="SMART" id="SM01043"/>
    </source>
</evidence>
<keyword evidence="3" id="KW-1185">Reference proteome</keyword>
<reference evidence="3" key="1">
    <citation type="submission" date="2018-01" db="EMBL/GenBank/DDBJ databases">
        <title>Draft Genome Sequence of the Radioresistant Bacterium Deinococcus aerius TR0125, Isolated from the Higher Atmosphere above Japan.</title>
        <authorList>
            <person name="Satoh K."/>
            <person name="Arai H."/>
            <person name="Sanzen T."/>
            <person name="Kawaguchi Y."/>
            <person name="Hayashi H."/>
            <person name="Yokobori S."/>
            <person name="Yamagishi A."/>
            <person name="Oono Y."/>
            <person name="Narumi I."/>
        </authorList>
    </citation>
    <scope>NUCLEOTIDE SEQUENCE [LARGE SCALE GENOMIC DNA]</scope>
    <source>
        <strain evidence="3">TR0125</strain>
    </source>
</reference>
<proteinExistence type="predicted"/>
<dbReference type="InterPro" id="IPR011990">
    <property type="entry name" value="TPR-like_helical_dom_sf"/>
</dbReference>
<dbReference type="Proteomes" id="UP000236569">
    <property type="component" value="Unassembled WGS sequence"/>
</dbReference>
<accession>A0A2I9CQU2</accession>
<dbReference type="Gene3D" id="1.25.40.10">
    <property type="entry name" value="Tetratricopeptide repeat domain"/>
    <property type="match status" value="1"/>
</dbReference>
<feature type="domain" description="Bacterial transcriptional activator" evidence="1">
    <location>
        <begin position="101"/>
        <end position="230"/>
    </location>
</feature>
<organism evidence="2 3">
    <name type="scientific">Deinococcus aerius</name>
    <dbReference type="NCBI Taxonomy" id="200253"/>
    <lineage>
        <taxon>Bacteria</taxon>
        <taxon>Thermotogati</taxon>
        <taxon>Deinococcota</taxon>
        <taxon>Deinococci</taxon>
        <taxon>Deinococcales</taxon>
        <taxon>Deinococcaceae</taxon>
        <taxon>Deinococcus</taxon>
    </lineage>
</organism>
<dbReference type="InterPro" id="IPR005158">
    <property type="entry name" value="BTAD"/>
</dbReference>
<dbReference type="SMART" id="SM01043">
    <property type="entry name" value="BTAD"/>
    <property type="match status" value="1"/>
</dbReference>
<gene>
    <name evidence="2" type="ORF">DAERI_010005</name>
</gene>
<dbReference type="EMBL" id="BFAG01000001">
    <property type="protein sequence ID" value="GBF03833.1"/>
    <property type="molecule type" value="Genomic_DNA"/>
</dbReference>
<dbReference type="RefSeq" id="WP_103127449.1">
    <property type="nucleotide sequence ID" value="NZ_BFAG01000001.1"/>
</dbReference>